<keyword evidence="2" id="KW-0808">Transferase</keyword>
<dbReference type="AlphaFoldDB" id="A0A173RZC8"/>
<sequence>MTYGIITHYDVHNHGAILQLMGLIRILKDEFGIKAQALQFDKNYDFLGREMKAKYEISLKSVGVYAKYFMENGLSQFLYNYEKKRLLDRFKKEHQMIGPYYTECGELDGVVMGSDEIFALHTGPTPVLFGHACPSKKVFVYGGCFGPTTIEEVERLHCRGFVASGLNAMKGLGMRDRNSRETATILTGRETVAVCDPVILYGYEEETKNMKLPNLPPYLLVYAYDKKMNEPKEITRIKAYAKANGLKIVSPGFFHSWVDYNINVDPVELLRYFKHAQCVVTDTFHGSVMSIITGRELAVKLRDNANKLLNLLEEYGLEDRVLSSEWNLEEIFSKRVDYKDVNAEVIRRRNDSLSYLRSMVED</sequence>
<proteinExistence type="predicted"/>
<gene>
    <name evidence="2" type="ORF">ERS852429_00792</name>
</gene>
<evidence type="ECO:0000313" key="2">
    <source>
        <dbReference type="EMBL" id="CUM83261.1"/>
    </source>
</evidence>
<dbReference type="InterPro" id="IPR007345">
    <property type="entry name" value="Polysacch_pyruvyl_Trfase"/>
</dbReference>
<feature type="domain" description="Polysaccharide pyruvyl transferase" evidence="1">
    <location>
        <begin position="13"/>
        <end position="295"/>
    </location>
</feature>
<protein>
    <submittedName>
        <fullName evidence="2">Polysaccharide pyruvyl transferase</fullName>
    </submittedName>
</protein>
<dbReference type="Proteomes" id="UP000095591">
    <property type="component" value="Unassembled WGS sequence"/>
</dbReference>
<dbReference type="Pfam" id="PF04230">
    <property type="entry name" value="PS_pyruv_trans"/>
    <property type="match status" value="1"/>
</dbReference>
<dbReference type="GO" id="GO:0016740">
    <property type="term" value="F:transferase activity"/>
    <property type="evidence" value="ECO:0007669"/>
    <property type="project" value="UniProtKB-KW"/>
</dbReference>
<evidence type="ECO:0000313" key="3">
    <source>
        <dbReference type="Proteomes" id="UP000095591"/>
    </source>
</evidence>
<evidence type="ECO:0000259" key="1">
    <source>
        <dbReference type="Pfam" id="PF04230"/>
    </source>
</evidence>
<dbReference type="EMBL" id="CYXP01000001">
    <property type="protein sequence ID" value="CUM83261.1"/>
    <property type="molecule type" value="Genomic_DNA"/>
</dbReference>
<name>A0A173RZC8_PARDI</name>
<reference evidence="2 3" key="1">
    <citation type="submission" date="2015-09" db="EMBL/GenBank/DDBJ databases">
        <authorList>
            <consortium name="Pathogen Informatics"/>
        </authorList>
    </citation>
    <scope>NUCLEOTIDE SEQUENCE [LARGE SCALE GENOMIC DNA]</scope>
    <source>
        <strain evidence="2 3">2789STDY5608872</strain>
    </source>
</reference>
<organism evidence="2 3">
    <name type="scientific">Parabacteroides distasonis</name>
    <dbReference type="NCBI Taxonomy" id="823"/>
    <lineage>
        <taxon>Bacteria</taxon>
        <taxon>Pseudomonadati</taxon>
        <taxon>Bacteroidota</taxon>
        <taxon>Bacteroidia</taxon>
        <taxon>Bacteroidales</taxon>
        <taxon>Tannerellaceae</taxon>
        <taxon>Parabacteroides</taxon>
    </lineage>
</organism>
<accession>A0A173RZC8</accession>
<dbReference type="RefSeq" id="WP_057318813.1">
    <property type="nucleotide sequence ID" value="NZ_CYXP01000001.1"/>
</dbReference>